<accession>A0A915J977</accession>
<evidence type="ECO:0000313" key="1">
    <source>
        <dbReference type="Proteomes" id="UP000887565"/>
    </source>
</evidence>
<keyword evidence="1" id="KW-1185">Reference proteome</keyword>
<organism evidence="1 2">
    <name type="scientific">Romanomermis culicivorax</name>
    <name type="common">Nematode worm</name>
    <dbReference type="NCBI Taxonomy" id="13658"/>
    <lineage>
        <taxon>Eukaryota</taxon>
        <taxon>Metazoa</taxon>
        <taxon>Ecdysozoa</taxon>
        <taxon>Nematoda</taxon>
        <taxon>Enoplea</taxon>
        <taxon>Dorylaimia</taxon>
        <taxon>Mermithida</taxon>
        <taxon>Mermithoidea</taxon>
        <taxon>Mermithidae</taxon>
        <taxon>Romanomermis</taxon>
    </lineage>
</organism>
<evidence type="ECO:0000313" key="2">
    <source>
        <dbReference type="WBParaSite" id="nRc.2.0.1.t22259-RA"/>
    </source>
</evidence>
<dbReference type="Proteomes" id="UP000887565">
    <property type="component" value="Unplaced"/>
</dbReference>
<name>A0A915J977_ROMCU</name>
<dbReference type="AlphaFoldDB" id="A0A915J977"/>
<protein>
    <submittedName>
        <fullName evidence="2">Uncharacterized protein</fullName>
    </submittedName>
</protein>
<reference evidence="2" key="1">
    <citation type="submission" date="2022-11" db="UniProtKB">
        <authorList>
            <consortium name="WormBaseParasite"/>
        </authorList>
    </citation>
    <scope>IDENTIFICATION</scope>
</reference>
<sequence>MDSPKNRNLLANVDQTYKPTGPVKRSLGVKIRLISEKIAPITDQNNVKTENKMTVIQVAKSMKLTPFFISCQNGDPKQSRHLFSMAYEIDDRTWNELSIFAGEVLLAFKIGVANIQWSVAKATHTRMMPPQKQTKEKATIIRRQTLISLMILDIILTNNIISKRLNRTGALRPPMCSTTHAKPMSKENFEGNLNETPLFDDFTCNAINVLWRHVSANFNVSLFCDDAQRVTSRIVDLMLLIQASGPDFCYGDCCSRDRRCRAVQSVVEMLPPSVREPLQFNNSDLSKG</sequence>
<dbReference type="WBParaSite" id="nRc.2.0.1.t22259-RA">
    <property type="protein sequence ID" value="nRc.2.0.1.t22259-RA"/>
    <property type="gene ID" value="nRc.2.0.1.g22259"/>
</dbReference>
<proteinExistence type="predicted"/>